<feature type="binding site" evidence="2">
    <location>
        <position position="329"/>
    </location>
    <ligand>
        <name>substrate</name>
    </ligand>
</feature>
<keyword evidence="1 2" id="KW-0808">Transferase</keyword>
<dbReference type="InterPro" id="IPR029058">
    <property type="entry name" value="AB_hydrolase_fold"/>
</dbReference>
<dbReference type="PANTHER" id="PTHR32268:SF11">
    <property type="entry name" value="HOMOSERINE O-ACETYLTRANSFERASE"/>
    <property type="match status" value="1"/>
</dbReference>
<keyword evidence="2" id="KW-0012">Acyltransferase</keyword>
<proteinExistence type="inferred from homology"/>
<dbReference type="UniPathway" id="UPA00051">
    <property type="reaction ID" value="UER00074"/>
</dbReference>
<feature type="active site" evidence="2 3">
    <location>
        <position position="299"/>
    </location>
</feature>
<dbReference type="GO" id="GO:0009092">
    <property type="term" value="P:homoserine metabolic process"/>
    <property type="evidence" value="ECO:0007669"/>
    <property type="project" value="TreeGrafter"/>
</dbReference>
<dbReference type="PANTHER" id="PTHR32268">
    <property type="entry name" value="HOMOSERINE O-ACETYLTRANSFERASE"/>
    <property type="match status" value="1"/>
</dbReference>
<dbReference type="NCBIfam" id="TIGR01392">
    <property type="entry name" value="homoserO_Ac_trn"/>
    <property type="match status" value="1"/>
</dbReference>
<dbReference type="HAMAP" id="MF_00296">
    <property type="entry name" value="MetX_acyltransf"/>
    <property type="match status" value="1"/>
</dbReference>
<comment type="subunit">
    <text evidence="2">Homodimer.</text>
</comment>
<gene>
    <name evidence="2" type="primary">metXA</name>
    <name evidence="5" type="ORF">BC751_3714</name>
</gene>
<comment type="similarity">
    <text evidence="2">Belongs to the AB hydrolase superfamily. MetX family.</text>
</comment>
<keyword evidence="6" id="KW-1185">Reference proteome</keyword>
<keyword evidence="2" id="KW-0963">Cytoplasm</keyword>
<dbReference type="EC" id="2.3.1.31" evidence="2"/>
<dbReference type="OrthoDB" id="9800754at2"/>
<evidence type="ECO:0000313" key="6">
    <source>
        <dbReference type="Proteomes" id="UP000292209"/>
    </source>
</evidence>
<dbReference type="AlphaFoldDB" id="A0A4Q7PGP5"/>
<dbReference type="GO" id="GO:0004414">
    <property type="term" value="F:homoserine O-acetyltransferase activity"/>
    <property type="evidence" value="ECO:0007669"/>
    <property type="project" value="UniProtKB-UniRule"/>
</dbReference>
<evidence type="ECO:0000256" key="2">
    <source>
        <dbReference type="HAMAP-Rule" id="MF_00296"/>
    </source>
</evidence>
<comment type="function">
    <text evidence="2">Transfers an acetyl group from acetyl-CoA to L-homoserine, forming acetyl-L-homoserine.</text>
</comment>
<comment type="catalytic activity">
    <reaction evidence="2">
        <text>L-homoserine + acetyl-CoA = O-acetyl-L-homoserine + CoA</text>
        <dbReference type="Rhea" id="RHEA:13701"/>
        <dbReference type="ChEBI" id="CHEBI:57287"/>
        <dbReference type="ChEBI" id="CHEBI:57288"/>
        <dbReference type="ChEBI" id="CHEBI:57476"/>
        <dbReference type="ChEBI" id="CHEBI:57716"/>
        <dbReference type="EC" id="2.3.1.31"/>
    </reaction>
</comment>
<dbReference type="Pfam" id="PF00561">
    <property type="entry name" value="Abhydrolase_1"/>
    <property type="match status" value="1"/>
</dbReference>
<comment type="subcellular location">
    <subcellularLocation>
        <location evidence="2">Cytoplasm</location>
    </subcellularLocation>
</comment>
<evidence type="ECO:0000259" key="4">
    <source>
        <dbReference type="Pfam" id="PF00561"/>
    </source>
</evidence>
<dbReference type="Proteomes" id="UP000292209">
    <property type="component" value="Unassembled WGS sequence"/>
</dbReference>
<dbReference type="SUPFAM" id="SSF53474">
    <property type="entry name" value="alpha/beta-Hydrolases"/>
    <property type="match status" value="1"/>
</dbReference>
<evidence type="ECO:0000256" key="3">
    <source>
        <dbReference type="PIRSR" id="PIRSR000443-1"/>
    </source>
</evidence>
<accession>A0A4Q7PGP5</accession>
<dbReference type="GO" id="GO:0005737">
    <property type="term" value="C:cytoplasm"/>
    <property type="evidence" value="ECO:0007669"/>
    <property type="project" value="UniProtKB-SubCell"/>
</dbReference>
<name>A0A4Q7PGP5_9BACT</name>
<sequence length="353" mass="39470">MNLASNYLILDMAQETYTYEGELELESGEKLNGFEIAYTTQGHLTPEKDNVVWVIHALTGDANVQDWWNGLVGEDKFYDPSRHFIVCANLLGSCYGSTNPLSENPGTGQPYYYDFPNLTTRDLANSLETLRIHLGISGIHTLIGGSLGGQVALEWAYTLGEKVKNSIILASNAKTSPWIIGFNECQRMAIEADASWGDKNPAAGKKGLEAARAIAMISYRHPQDFAIKQSDNEDKLDNFRISSYLRYQGQKLANRFNAFSYWVLSKAMDSHDIGRGRGGVEKALSKLKCRVLAIGVDKDLLFLKEESQMIAQHALKGTYQEIRSAYGHDAFLIEYDQLQYILSSFYLESNTNT</sequence>
<reference evidence="5 6" key="1">
    <citation type="submission" date="2019-02" db="EMBL/GenBank/DDBJ databases">
        <title>Genomic Encyclopedia of Archaeal and Bacterial Type Strains, Phase II (KMG-II): from individual species to whole genera.</title>
        <authorList>
            <person name="Goeker M."/>
        </authorList>
    </citation>
    <scope>NUCLEOTIDE SEQUENCE [LARGE SCALE GENOMIC DNA]</scope>
    <source>
        <strain evidence="5 6">DSM 21411</strain>
    </source>
</reference>
<feature type="active site" evidence="2 3">
    <location>
        <position position="328"/>
    </location>
</feature>
<dbReference type="InterPro" id="IPR000073">
    <property type="entry name" value="AB_hydrolase_1"/>
</dbReference>
<evidence type="ECO:0000256" key="1">
    <source>
        <dbReference type="ARBA" id="ARBA00022679"/>
    </source>
</evidence>
<dbReference type="PIRSF" id="PIRSF000443">
    <property type="entry name" value="Homoser_Ac_trans"/>
    <property type="match status" value="1"/>
</dbReference>
<comment type="caution">
    <text evidence="2">Lacks conserved residue(s) required for the propagation of feature annotation.</text>
</comment>
<feature type="binding site" evidence="2">
    <location>
        <position position="212"/>
    </location>
    <ligand>
        <name>substrate</name>
    </ligand>
</feature>
<comment type="pathway">
    <text evidence="2">Amino-acid biosynthesis; L-methionine biosynthesis via de novo pathway; O-acetyl-L-homoserine from L-homoserine: step 1/1.</text>
</comment>
<organism evidence="5 6">
    <name type="scientific">Cecembia calidifontis</name>
    <dbReference type="NCBI Taxonomy" id="1187080"/>
    <lineage>
        <taxon>Bacteria</taxon>
        <taxon>Pseudomonadati</taxon>
        <taxon>Bacteroidota</taxon>
        <taxon>Cytophagia</taxon>
        <taxon>Cytophagales</taxon>
        <taxon>Cyclobacteriaceae</taxon>
        <taxon>Cecembia</taxon>
    </lineage>
</organism>
<keyword evidence="2" id="KW-0028">Amino-acid biosynthesis</keyword>
<dbReference type="GO" id="GO:0009086">
    <property type="term" value="P:methionine biosynthetic process"/>
    <property type="evidence" value="ECO:0007669"/>
    <property type="project" value="UniProtKB-UniRule"/>
</dbReference>
<keyword evidence="2" id="KW-0486">Methionine biosynthesis</keyword>
<evidence type="ECO:0000313" key="5">
    <source>
        <dbReference type="EMBL" id="RZS98082.1"/>
    </source>
</evidence>
<dbReference type="EMBL" id="SGXG01000001">
    <property type="protein sequence ID" value="RZS98082.1"/>
    <property type="molecule type" value="Genomic_DNA"/>
</dbReference>
<feature type="active site" description="Nucleophile" evidence="2 3">
    <location>
        <position position="146"/>
    </location>
</feature>
<comment type="caution">
    <text evidence="5">The sequence shown here is derived from an EMBL/GenBank/DDBJ whole genome shotgun (WGS) entry which is preliminary data.</text>
</comment>
<dbReference type="RefSeq" id="WP_130276851.1">
    <property type="nucleotide sequence ID" value="NZ_SGXG01000001.1"/>
</dbReference>
<protein>
    <recommendedName>
        <fullName evidence="2">Homoserine O-acetyltransferase</fullName>
        <shortName evidence="2">HAT</shortName>
        <ecNumber evidence="2">2.3.1.31</ecNumber>
    </recommendedName>
    <alternativeName>
        <fullName evidence="2">Homoserine transacetylase</fullName>
        <shortName evidence="2">HTA</shortName>
    </alternativeName>
</protein>
<dbReference type="InterPro" id="IPR008220">
    <property type="entry name" value="HAT_MetX-like"/>
</dbReference>
<feature type="domain" description="AB hydrolase-1" evidence="4">
    <location>
        <begin position="51"/>
        <end position="333"/>
    </location>
</feature>
<dbReference type="Gene3D" id="3.40.50.1820">
    <property type="entry name" value="alpha/beta hydrolase"/>
    <property type="match status" value="1"/>
</dbReference>